<dbReference type="InterPro" id="IPR034164">
    <property type="entry name" value="Pepsin-like_dom"/>
</dbReference>
<proteinExistence type="inferred from homology"/>
<dbReference type="PRINTS" id="PR00792">
    <property type="entry name" value="PEPSIN"/>
</dbReference>
<dbReference type="SUPFAM" id="SSF50630">
    <property type="entry name" value="Acid proteases"/>
    <property type="match status" value="1"/>
</dbReference>
<dbReference type="GO" id="GO:0005764">
    <property type="term" value="C:lysosome"/>
    <property type="evidence" value="ECO:0007669"/>
    <property type="project" value="TreeGrafter"/>
</dbReference>
<dbReference type="CDD" id="cd05471">
    <property type="entry name" value="pepsin_like"/>
    <property type="match status" value="1"/>
</dbReference>
<feature type="domain" description="Peptidase A1" evidence="6">
    <location>
        <begin position="51"/>
        <end position="396"/>
    </location>
</feature>
<feature type="disulfide bond" evidence="3">
    <location>
        <begin position="82"/>
        <end position="121"/>
    </location>
</feature>
<dbReference type="Proteomes" id="UP001175271">
    <property type="component" value="Unassembled WGS sequence"/>
</dbReference>
<gene>
    <name evidence="7" type="ORF">QR680_011126</name>
</gene>
<feature type="active site" evidence="2">
    <location>
        <position position="289"/>
    </location>
</feature>
<accession>A0AA39ITP5</accession>
<keyword evidence="4" id="KW-0645">Protease</keyword>
<keyword evidence="5" id="KW-0732">Signal</keyword>
<feature type="active site" evidence="2">
    <location>
        <position position="69"/>
    </location>
</feature>
<dbReference type="PROSITE" id="PS51767">
    <property type="entry name" value="PEPTIDASE_A1"/>
    <property type="match status" value="1"/>
</dbReference>
<keyword evidence="3" id="KW-1015">Disulfide bond</keyword>
<keyword evidence="4" id="KW-0378">Hydrolase</keyword>
<sequence length="402" mass="43443">MKLLVFLALLGIASAAVHQMQLRRVQHHSPAKFSLLERRTQHVNDFNDSLYVANITIGTPGQNFSVVLDTGSSFLWVPDAQCGTQECETFCGVAGDDVCAQICEAPCCSGQGSYTDPKSPCAKKHRFVSGSSSTYKYDGQLWDIMYGTGSAKGYLAKDTVSFGDSGLVVPKSVFGQASAIDKYFKNSPIDGILGLSMESQSVKNNIPPVVHAIKQGLLDEPVFTVYLERKGDAENVEGGVFTWGGIDTQNCESKIDYFPLTSKSTWNFHVEGVSLGNYSSTKGYDGLSDTGSGAIFAPKDAVDGIAKALKAAPVGNNHVLPCDTDVDLDFTIGGKKFAVKADNYITQKGAQYVNGVKYCYLAIIGKGNTNHWTLGTPFIRQFCQIYDVGQKRIGFAKPIVRP</sequence>
<dbReference type="GO" id="GO:0004190">
    <property type="term" value="F:aspartic-type endopeptidase activity"/>
    <property type="evidence" value="ECO:0007669"/>
    <property type="project" value="UniProtKB-KW"/>
</dbReference>
<reference evidence="7" key="1">
    <citation type="submission" date="2023-06" db="EMBL/GenBank/DDBJ databases">
        <title>Genomic analysis of the entomopathogenic nematode Steinernema hermaphroditum.</title>
        <authorList>
            <person name="Schwarz E.M."/>
            <person name="Heppert J.K."/>
            <person name="Baniya A."/>
            <person name="Schwartz H.T."/>
            <person name="Tan C.-H."/>
            <person name="Antoshechkin I."/>
            <person name="Sternberg P.W."/>
            <person name="Goodrich-Blair H."/>
            <person name="Dillman A.R."/>
        </authorList>
    </citation>
    <scope>NUCLEOTIDE SEQUENCE</scope>
    <source>
        <strain evidence="7">PS9179</strain>
        <tissue evidence="7">Whole animal</tissue>
    </source>
</reference>
<dbReference type="InterPro" id="IPR021109">
    <property type="entry name" value="Peptidase_aspartic_dom_sf"/>
</dbReference>
<keyword evidence="8" id="KW-1185">Reference proteome</keyword>
<name>A0AA39ITP5_9BILA</name>
<evidence type="ECO:0000256" key="2">
    <source>
        <dbReference type="PIRSR" id="PIRSR601461-1"/>
    </source>
</evidence>
<dbReference type="PROSITE" id="PS00141">
    <property type="entry name" value="ASP_PROTEASE"/>
    <property type="match status" value="1"/>
</dbReference>
<evidence type="ECO:0000259" key="6">
    <source>
        <dbReference type="PROSITE" id="PS51767"/>
    </source>
</evidence>
<feature type="chain" id="PRO_5041408780" description="Peptidase A1 domain-containing protein" evidence="5">
    <location>
        <begin position="16"/>
        <end position="402"/>
    </location>
</feature>
<dbReference type="InterPro" id="IPR033121">
    <property type="entry name" value="PEPTIDASE_A1"/>
</dbReference>
<evidence type="ECO:0000256" key="5">
    <source>
        <dbReference type="SAM" id="SignalP"/>
    </source>
</evidence>
<dbReference type="Pfam" id="PF00026">
    <property type="entry name" value="Asp"/>
    <property type="match status" value="1"/>
</dbReference>
<keyword evidence="4" id="KW-0064">Aspartyl protease</keyword>
<comment type="caution">
    <text evidence="7">The sequence shown here is derived from an EMBL/GenBank/DDBJ whole genome shotgun (WGS) entry which is preliminary data.</text>
</comment>
<evidence type="ECO:0000256" key="4">
    <source>
        <dbReference type="RuleBase" id="RU000454"/>
    </source>
</evidence>
<dbReference type="PANTHER" id="PTHR47966:SF45">
    <property type="entry name" value="PEPTIDASE A1 DOMAIN-CONTAINING PROTEIN"/>
    <property type="match status" value="1"/>
</dbReference>
<dbReference type="PANTHER" id="PTHR47966">
    <property type="entry name" value="BETA-SITE APP-CLEAVING ENZYME, ISOFORM A-RELATED"/>
    <property type="match status" value="1"/>
</dbReference>
<comment type="similarity">
    <text evidence="1 4">Belongs to the peptidase A1 family.</text>
</comment>
<feature type="disulfide bond" evidence="3">
    <location>
        <begin position="322"/>
        <end position="359"/>
    </location>
</feature>
<organism evidence="7 8">
    <name type="scientific">Steinernema hermaphroditum</name>
    <dbReference type="NCBI Taxonomy" id="289476"/>
    <lineage>
        <taxon>Eukaryota</taxon>
        <taxon>Metazoa</taxon>
        <taxon>Ecdysozoa</taxon>
        <taxon>Nematoda</taxon>
        <taxon>Chromadorea</taxon>
        <taxon>Rhabditida</taxon>
        <taxon>Tylenchina</taxon>
        <taxon>Panagrolaimomorpha</taxon>
        <taxon>Strongyloidoidea</taxon>
        <taxon>Steinernematidae</taxon>
        <taxon>Steinernema</taxon>
    </lineage>
</organism>
<dbReference type="EMBL" id="JAUCMV010000001">
    <property type="protein sequence ID" value="KAK0428994.1"/>
    <property type="molecule type" value="Genomic_DNA"/>
</dbReference>
<dbReference type="GO" id="GO:0006508">
    <property type="term" value="P:proteolysis"/>
    <property type="evidence" value="ECO:0007669"/>
    <property type="project" value="UniProtKB-KW"/>
</dbReference>
<evidence type="ECO:0000313" key="7">
    <source>
        <dbReference type="EMBL" id="KAK0428994.1"/>
    </source>
</evidence>
<evidence type="ECO:0000256" key="1">
    <source>
        <dbReference type="ARBA" id="ARBA00007447"/>
    </source>
</evidence>
<dbReference type="AlphaFoldDB" id="A0AA39ITP5"/>
<feature type="signal peptide" evidence="5">
    <location>
        <begin position="1"/>
        <end position="15"/>
    </location>
</feature>
<protein>
    <recommendedName>
        <fullName evidence="6">Peptidase A1 domain-containing protein</fullName>
    </recommendedName>
</protein>
<dbReference type="Gene3D" id="2.40.70.10">
    <property type="entry name" value="Acid Proteases"/>
    <property type="match status" value="4"/>
</dbReference>
<dbReference type="InterPro" id="IPR001461">
    <property type="entry name" value="Aspartic_peptidase_A1"/>
</dbReference>
<evidence type="ECO:0000313" key="8">
    <source>
        <dbReference type="Proteomes" id="UP001175271"/>
    </source>
</evidence>
<dbReference type="InterPro" id="IPR001969">
    <property type="entry name" value="Aspartic_peptidase_AS"/>
</dbReference>
<evidence type="ECO:0000256" key="3">
    <source>
        <dbReference type="PIRSR" id="PIRSR601461-2"/>
    </source>
</evidence>